<organism evidence="2 3">
    <name type="scientific">Brevibacillus laterosporus LMG 15441</name>
    <dbReference type="NCBI Taxonomy" id="1042163"/>
    <lineage>
        <taxon>Bacteria</taxon>
        <taxon>Bacillati</taxon>
        <taxon>Bacillota</taxon>
        <taxon>Bacilli</taxon>
        <taxon>Bacillales</taxon>
        <taxon>Paenibacillaceae</taxon>
        <taxon>Brevibacillus</taxon>
    </lineage>
</organism>
<reference evidence="2 3" key="1">
    <citation type="journal article" date="2011" name="J. Bacteriol.">
        <title>Genome sequence of Brevibacillus laterosporus LMG 15441, a pathogen of invertebrates.</title>
        <authorList>
            <person name="Djukic M."/>
            <person name="Poehlein A."/>
            <person name="Thurmer A."/>
            <person name="Daniel R."/>
        </authorList>
    </citation>
    <scope>NUCLEOTIDE SEQUENCE [LARGE SCALE GENOMIC DNA]</scope>
    <source>
        <strain evidence="2 3">LMG 15441</strain>
    </source>
</reference>
<dbReference type="AlphaFoldDB" id="A0A075R3T9"/>
<dbReference type="EMBL" id="CP007806">
    <property type="protein sequence ID" value="AIG27197.1"/>
    <property type="molecule type" value="Genomic_DNA"/>
</dbReference>
<evidence type="ECO:0000256" key="1">
    <source>
        <dbReference type="SAM" id="SignalP"/>
    </source>
</evidence>
<sequence>MKKSIFVALSLSIFTSSLYFVVPTSAHTSNIKQATNKLNLPNETAEKIHEIMESEDAKLLFKGLDDYKQYYSVGNKGYYFTDKARENIPTETYALMEDTFRQANKLIKERVISDKPSNELSPSAIPPEHEDSTKYQGKSKQTYIYDNPNWDVGLWFYANDDDTRAVVDVLIVATGVTAVASVILSLFMGPLPAASSALCSAIAGTAASLVSNKNKGNGVIFRVYSGGFMMKSR</sequence>
<evidence type="ECO:0000313" key="3">
    <source>
        <dbReference type="Proteomes" id="UP000005850"/>
    </source>
</evidence>
<dbReference type="Proteomes" id="UP000005850">
    <property type="component" value="Chromosome"/>
</dbReference>
<keyword evidence="3" id="KW-1185">Reference proteome</keyword>
<gene>
    <name evidence="2" type="ORF">BRLA_c028830</name>
</gene>
<name>A0A075R3T9_BRELA</name>
<proteinExistence type="predicted"/>
<dbReference type="STRING" id="1042163.BRLA_c028830"/>
<accession>A0A075R3T9</accession>
<protein>
    <submittedName>
        <fullName evidence="2">Uncharacterized protein</fullName>
    </submittedName>
</protein>
<dbReference type="KEGG" id="blr:BRLA_c028830"/>
<evidence type="ECO:0000313" key="2">
    <source>
        <dbReference type="EMBL" id="AIG27197.1"/>
    </source>
</evidence>
<dbReference type="HOGENOM" id="CLU_1188117_0_0_9"/>
<keyword evidence="1" id="KW-0732">Signal</keyword>
<dbReference type="RefSeq" id="WP_003335938.1">
    <property type="nucleotide sequence ID" value="NZ_CP007806.1"/>
</dbReference>
<feature type="chain" id="PRO_5038577895" evidence="1">
    <location>
        <begin position="20"/>
        <end position="233"/>
    </location>
</feature>
<feature type="signal peptide" evidence="1">
    <location>
        <begin position="1"/>
        <end position="19"/>
    </location>
</feature>